<comment type="subcellular location">
    <subcellularLocation>
        <location evidence="1">Membrane</location>
        <topology evidence="1">Multi-pass membrane protein</topology>
    </subcellularLocation>
</comment>
<evidence type="ECO:0000256" key="7">
    <source>
        <dbReference type="ARBA" id="ARBA00023288"/>
    </source>
</evidence>
<evidence type="ECO:0000256" key="9">
    <source>
        <dbReference type="ARBA" id="ARBA00038298"/>
    </source>
</evidence>
<dbReference type="PROSITE" id="PS50216">
    <property type="entry name" value="DHHC"/>
    <property type="match status" value="1"/>
</dbReference>
<proteinExistence type="inferred from homology"/>
<keyword evidence="15" id="KW-1185">Reference proteome</keyword>
<evidence type="ECO:0000313" key="15">
    <source>
        <dbReference type="Proteomes" id="UP000030641"/>
    </source>
</evidence>
<feature type="compositionally biased region" description="Basic residues" evidence="12">
    <location>
        <begin position="445"/>
        <end position="456"/>
    </location>
</feature>
<keyword evidence="5 11" id="KW-0472">Membrane</keyword>
<keyword evidence="4 11" id="KW-1133">Transmembrane helix</keyword>
<feature type="transmembrane region" description="Helical" evidence="11">
    <location>
        <begin position="262"/>
        <end position="289"/>
    </location>
</feature>
<dbReference type="Pfam" id="PF01529">
    <property type="entry name" value="DHHC"/>
    <property type="match status" value="1"/>
</dbReference>
<feature type="transmembrane region" description="Helical" evidence="11">
    <location>
        <begin position="59"/>
        <end position="80"/>
    </location>
</feature>
<protein>
    <recommendedName>
        <fullName evidence="11">Palmitoyltransferase</fullName>
        <ecNumber evidence="11">2.3.1.225</ecNumber>
    </recommendedName>
</protein>
<comment type="similarity">
    <text evidence="9">Belongs to the DHHC palmitoyltransferase family. PFA5 subfamily.</text>
</comment>
<dbReference type="PANTHER" id="PTHR22883">
    <property type="entry name" value="ZINC FINGER DHHC DOMAIN CONTAINING PROTEIN"/>
    <property type="match status" value="1"/>
</dbReference>
<dbReference type="Proteomes" id="UP000030641">
    <property type="component" value="Unassembled WGS sequence"/>
</dbReference>
<gene>
    <name evidence="14" type="ORF">AUEXF2481DRAFT_443146</name>
</gene>
<dbReference type="GeneID" id="25367632"/>
<feature type="transmembrane region" description="Helical" evidence="11">
    <location>
        <begin position="25"/>
        <end position="52"/>
    </location>
</feature>
<evidence type="ECO:0000256" key="2">
    <source>
        <dbReference type="ARBA" id="ARBA00022679"/>
    </source>
</evidence>
<dbReference type="EMBL" id="KL584773">
    <property type="protein sequence ID" value="KEQ92040.1"/>
    <property type="molecule type" value="Genomic_DNA"/>
</dbReference>
<dbReference type="OMA" id="SFYTKDV"/>
<evidence type="ECO:0000259" key="13">
    <source>
        <dbReference type="Pfam" id="PF01529"/>
    </source>
</evidence>
<dbReference type="GO" id="GO:0005794">
    <property type="term" value="C:Golgi apparatus"/>
    <property type="evidence" value="ECO:0007669"/>
    <property type="project" value="TreeGrafter"/>
</dbReference>
<keyword evidence="6" id="KW-0564">Palmitate</keyword>
<dbReference type="GO" id="GO:0016020">
    <property type="term" value="C:membrane"/>
    <property type="evidence" value="ECO:0007669"/>
    <property type="project" value="UniProtKB-SubCell"/>
</dbReference>
<keyword evidence="2 11" id="KW-0808">Transferase</keyword>
<sequence>MSQCQPRPQNSPLENRQAANRSTAIAVPALLIGIVGYVTWIVVVLIAVNYLIKHQNRHGAGIGIIVLYFIFLFPMASSYLRLLMTIPHPGYIEKGSPTAATPVKPAKEAPPQHNIQASCTSTTVQDGTNETTKKSRPTAPQEPPVTLLDTKAILSGELPPPPGTEQFYSKDVFACDQNGLPIWCGTCNNWKPDRSHHGSDVGRCVLKMDHFCPWVGGVVGERNFNFFIQFCSYAGIYALFVMIVMAVFVAEARSRGNALGGNWIAGLTLGAVFTLFAGGMAMTSIGLALKNLTTIDNIGHQRRVMHIAVLVDSTQQRQPRPMSIDQLKPSHGTEDNEEPWQGTITYPLSVLPDASSETTLPPRTSSPPRTFAILRTHPGMNPWNLGAFRNFKSIMGDRWYDWFLPLRHSPCCKHDRGDSMYELGPDVDRLKVDAGLSSSRSRGGSSRRKHRKHRHHREDSEDVDIMGSTLANVNGVTGREQDSFDSV</sequence>
<evidence type="ECO:0000256" key="12">
    <source>
        <dbReference type="SAM" id="MobiDB-lite"/>
    </source>
</evidence>
<feature type="region of interest" description="Disordered" evidence="12">
    <location>
        <begin position="316"/>
        <end position="339"/>
    </location>
</feature>
<evidence type="ECO:0000313" key="14">
    <source>
        <dbReference type="EMBL" id="KEQ92040.1"/>
    </source>
</evidence>
<dbReference type="HOGENOM" id="CLU_034009_0_0_1"/>
<evidence type="ECO:0000256" key="4">
    <source>
        <dbReference type="ARBA" id="ARBA00022989"/>
    </source>
</evidence>
<dbReference type="GO" id="GO:0006612">
    <property type="term" value="P:protein targeting to membrane"/>
    <property type="evidence" value="ECO:0007669"/>
    <property type="project" value="TreeGrafter"/>
</dbReference>
<evidence type="ECO:0000256" key="3">
    <source>
        <dbReference type="ARBA" id="ARBA00022692"/>
    </source>
</evidence>
<keyword evidence="8 11" id="KW-0012">Acyltransferase</keyword>
<evidence type="ECO:0000256" key="1">
    <source>
        <dbReference type="ARBA" id="ARBA00004141"/>
    </source>
</evidence>
<feature type="transmembrane region" description="Helical" evidence="11">
    <location>
        <begin position="226"/>
        <end position="250"/>
    </location>
</feature>
<dbReference type="InterPro" id="IPR039859">
    <property type="entry name" value="PFA4/ZDH16/20/ERF2-like"/>
</dbReference>
<dbReference type="GO" id="GO:0019706">
    <property type="term" value="F:protein-cysteine S-palmitoyltransferase activity"/>
    <property type="evidence" value="ECO:0007669"/>
    <property type="project" value="UniProtKB-EC"/>
</dbReference>
<feature type="compositionally biased region" description="Polar residues" evidence="12">
    <location>
        <begin position="113"/>
        <end position="130"/>
    </location>
</feature>
<dbReference type="STRING" id="1043005.A0A074Y2U8"/>
<evidence type="ECO:0000256" key="10">
    <source>
        <dbReference type="ARBA" id="ARBA00048048"/>
    </source>
</evidence>
<comment type="domain">
    <text evidence="11">The DHHC domain is required for palmitoyltransferase activity.</text>
</comment>
<dbReference type="RefSeq" id="XP_013340585.1">
    <property type="nucleotide sequence ID" value="XM_013485131.1"/>
</dbReference>
<dbReference type="PANTHER" id="PTHR22883:SF23">
    <property type="entry name" value="PALMITOYLTRANSFERASE ZDHHC6"/>
    <property type="match status" value="1"/>
</dbReference>
<evidence type="ECO:0000256" key="5">
    <source>
        <dbReference type="ARBA" id="ARBA00023136"/>
    </source>
</evidence>
<accession>A0A074Y2U8</accession>
<keyword evidence="7" id="KW-0449">Lipoprotein</keyword>
<comment type="catalytic activity">
    <reaction evidence="10 11">
        <text>L-cysteinyl-[protein] + hexadecanoyl-CoA = S-hexadecanoyl-L-cysteinyl-[protein] + CoA</text>
        <dbReference type="Rhea" id="RHEA:36683"/>
        <dbReference type="Rhea" id="RHEA-COMP:10131"/>
        <dbReference type="Rhea" id="RHEA-COMP:11032"/>
        <dbReference type="ChEBI" id="CHEBI:29950"/>
        <dbReference type="ChEBI" id="CHEBI:57287"/>
        <dbReference type="ChEBI" id="CHEBI:57379"/>
        <dbReference type="ChEBI" id="CHEBI:74151"/>
        <dbReference type="EC" id="2.3.1.225"/>
    </reaction>
</comment>
<keyword evidence="3 11" id="KW-0812">Transmembrane</keyword>
<organism evidence="14 15">
    <name type="scientific">Aureobasidium subglaciale (strain EXF-2481)</name>
    <name type="common">Aureobasidium pullulans var. subglaciale</name>
    <dbReference type="NCBI Taxonomy" id="1043005"/>
    <lineage>
        <taxon>Eukaryota</taxon>
        <taxon>Fungi</taxon>
        <taxon>Dikarya</taxon>
        <taxon>Ascomycota</taxon>
        <taxon>Pezizomycotina</taxon>
        <taxon>Dothideomycetes</taxon>
        <taxon>Dothideomycetidae</taxon>
        <taxon>Dothideales</taxon>
        <taxon>Saccotheciaceae</taxon>
        <taxon>Aureobasidium</taxon>
    </lineage>
</organism>
<dbReference type="GO" id="GO:0005783">
    <property type="term" value="C:endoplasmic reticulum"/>
    <property type="evidence" value="ECO:0007669"/>
    <property type="project" value="TreeGrafter"/>
</dbReference>
<name>A0A074Y2U8_AURSE</name>
<dbReference type="InterPro" id="IPR001594">
    <property type="entry name" value="Palmitoyltrfase_DHHC"/>
</dbReference>
<evidence type="ECO:0000256" key="6">
    <source>
        <dbReference type="ARBA" id="ARBA00023139"/>
    </source>
</evidence>
<evidence type="ECO:0000256" key="11">
    <source>
        <dbReference type="RuleBase" id="RU079119"/>
    </source>
</evidence>
<dbReference type="OrthoDB" id="331948at2759"/>
<evidence type="ECO:0000256" key="8">
    <source>
        <dbReference type="ARBA" id="ARBA00023315"/>
    </source>
</evidence>
<feature type="region of interest" description="Disordered" evidence="12">
    <location>
        <begin position="102"/>
        <end position="143"/>
    </location>
</feature>
<dbReference type="EC" id="2.3.1.225" evidence="11"/>
<dbReference type="InParanoid" id="A0A074Y2U8"/>
<feature type="domain" description="Palmitoyltransferase DHHC" evidence="13">
    <location>
        <begin position="183"/>
        <end position="298"/>
    </location>
</feature>
<reference evidence="14 15" key="1">
    <citation type="journal article" date="2014" name="BMC Genomics">
        <title>Genome sequencing of four Aureobasidium pullulans varieties: biotechnological potential, stress tolerance, and description of new species.</title>
        <authorList>
            <person name="Gostin Ar C."/>
            <person name="Ohm R.A."/>
            <person name="Kogej T."/>
            <person name="Sonjak S."/>
            <person name="Turk M."/>
            <person name="Zajc J."/>
            <person name="Zalar P."/>
            <person name="Grube M."/>
            <person name="Sun H."/>
            <person name="Han J."/>
            <person name="Sharma A."/>
            <person name="Chiniquy J."/>
            <person name="Ngan C.Y."/>
            <person name="Lipzen A."/>
            <person name="Barry K."/>
            <person name="Grigoriev I.V."/>
            <person name="Gunde-Cimerman N."/>
        </authorList>
    </citation>
    <scope>NUCLEOTIDE SEQUENCE [LARGE SCALE GENOMIC DNA]</scope>
    <source>
        <strain evidence="14 15">EXF-2481</strain>
    </source>
</reference>
<feature type="region of interest" description="Disordered" evidence="12">
    <location>
        <begin position="433"/>
        <end position="466"/>
    </location>
</feature>
<dbReference type="AlphaFoldDB" id="A0A074Y2U8"/>